<keyword evidence="1" id="KW-0496">Mitochondrion</keyword>
<proteinExistence type="predicted"/>
<gene>
    <name evidence="1" type="ORF">ABT39_MTgene4624</name>
</gene>
<comment type="caution">
    <text evidence="1">The sequence shown here is derived from an EMBL/GenBank/DDBJ whole genome shotgun (WGS) entry which is preliminary data.</text>
</comment>
<reference evidence="1" key="1">
    <citation type="journal article" date="2015" name="Genome Biol. Evol.">
        <title>Organellar Genomes of White Spruce (Picea glauca): Assembly and Annotation.</title>
        <authorList>
            <person name="Jackman S.D."/>
            <person name="Warren R.L."/>
            <person name="Gibb E.A."/>
            <person name="Vandervalk B.P."/>
            <person name="Mohamadi H."/>
            <person name="Chu J."/>
            <person name="Raymond A."/>
            <person name="Pleasance S."/>
            <person name="Coope R."/>
            <person name="Wildung M.R."/>
            <person name="Ritland C.E."/>
            <person name="Bousquet J."/>
            <person name="Jones S.J."/>
            <person name="Bohlmann J."/>
            <person name="Birol I."/>
        </authorList>
    </citation>
    <scope>NUCLEOTIDE SEQUENCE [LARGE SCALE GENOMIC DNA]</scope>
    <source>
        <tissue evidence="1">Flushing bud</tissue>
    </source>
</reference>
<geneLocation type="mitochondrion" evidence="1"/>
<dbReference type="EMBL" id="LKAM01000005">
    <property type="protein sequence ID" value="KUM48609.1"/>
    <property type="molecule type" value="Genomic_DNA"/>
</dbReference>
<accession>A0A101M0D0</accession>
<protein>
    <submittedName>
        <fullName evidence="1">Uncharacterized protein</fullName>
    </submittedName>
</protein>
<dbReference type="AlphaFoldDB" id="A0A101M0D0"/>
<name>A0A101M0D0_PICGL</name>
<evidence type="ECO:0000313" key="1">
    <source>
        <dbReference type="EMBL" id="KUM48609.1"/>
    </source>
</evidence>
<organism evidence="1">
    <name type="scientific">Picea glauca</name>
    <name type="common">White spruce</name>
    <name type="synonym">Pinus glauca</name>
    <dbReference type="NCBI Taxonomy" id="3330"/>
    <lineage>
        <taxon>Eukaryota</taxon>
        <taxon>Viridiplantae</taxon>
        <taxon>Streptophyta</taxon>
        <taxon>Embryophyta</taxon>
        <taxon>Tracheophyta</taxon>
        <taxon>Spermatophyta</taxon>
        <taxon>Pinopsida</taxon>
        <taxon>Pinidae</taxon>
        <taxon>Conifers I</taxon>
        <taxon>Pinales</taxon>
        <taxon>Pinaceae</taxon>
        <taxon>Picea</taxon>
    </lineage>
</organism>
<sequence>MLESQKGFLKGPKRMKFLSTIGYAYFGTNESSVFALPLCVSSCLSLCILLPAQCVFPPPLLAPTGRIIDASDLELSVLVADPIPATERNGWKTRVQRSFYVCWTFILDGS</sequence>